<proteinExistence type="predicted"/>
<reference evidence="1" key="1">
    <citation type="journal article" date="2020" name="mSystems">
        <title>Genome- and Community-Level Interaction Insights into Carbon Utilization and Element Cycling Functions of Hydrothermarchaeota in Hydrothermal Sediment.</title>
        <authorList>
            <person name="Zhou Z."/>
            <person name="Liu Y."/>
            <person name="Xu W."/>
            <person name="Pan J."/>
            <person name="Luo Z.H."/>
            <person name="Li M."/>
        </authorList>
    </citation>
    <scope>NUCLEOTIDE SEQUENCE [LARGE SCALE GENOMIC DNA]</scope>
    <source>
        <strain evidence="1">SpSt-374</strain>
    </source>
</reference>
<name>A0A7C3ZZD0_9CYAN</name>
<organism evidence="1">
    <name type="scientific">Planktothricoides sp. SpSt-374</name>
    <dbReference type="NCBI Taxonomy" id="2282167"/>
    <lineage>
        <taxon>Bacteria</taxon>
        <taxon>Bacillati</taxon>
        <taxon>Cyanobacteriota</taxon>
        <taxon>Cyanophyceae</taxon>
        <taxon>Oscillatoriophycideae</taxon>
        <taxon>Oscillatoriales</taxon>
        <taxon>Oscillatoriaceae</taxon>
        <taxon>Planktothricoides</taxon>
    </lineage>
</organism>
<protein>
    <submittedName>
        <fullName evidence="1">Uncharacterized protein</fullName>
    </submittedName>
</protein>
<accession>A0A7C3ZZD0</accession>
<gene>
    <name evidence="1" type="ORF">ENR15_23230</name>
</gene>
<dbReference type="AlphaFoldDB" id="A0A7C3ZZD0"/>
<comment type="caution">
    <text evidence="1">The sequence shown here is derived from an EMBL/GenBank/DDBJ whole genome shotgun (WGS) entry which is preliminary data.</text>
</comment>
<sequence>MVSEKPLGWVIFRLNFGFDETQKSSRDKAITVPTKAKKTTLASRINKEGLAETQAKHWVSRLVIIDDFSAWLGS</sequence>
<evidence type="ECO:0000313" key="1">
    <source>
        <dbReference type="EMBL" id="HGG03469.1"/>
    </source>
</evidence>
<dbReference type="EMBL" id="DSPX01000239">
    <property type="protein sequence ID" value="HGG03469.1"/>
    <property type="molecule type" value="Genomic_DNA"/>
</dbReference>